<dbReference type="OrthoDB" id="2342932at2759"/>
<dbReference type="InterPro" id="IPR011333">
    <property type="entry name" value="SKP1/BTB/POZ_sf"/>
</dbReference>
<dbReference type="SMART" id="SM00512">
    <property type="entry name" value="Skp1"/>
    <property type="match status" value="1"/>
</dbReference>
<dbReference type="EMBL" id="JRKL02002392">
    <property type="protein sequence ID" value="KAF3959149.1"/>
    <property type="molecule type" value="Genomic_DNA"/>
</dbReference>
<dbReference type="Proteomes" id="UP000737018">
    <property type="component" value="Unassembled WGS sequence"/>
</dbReference>
<dbReference type="Gene3D" id="3.30.710.10">
    <property type="entry name" value="Potassium Channel Kv1.1, Chain A"/>
    <property type="match status" value="1"/>
</dbReference>
<organism evidence="5 6">
    <name type="scientific">Castanea mollissima</name>
    <name type="common">Chinese chestnut</name>
    <dbReference type="NCBI Taxonomy" id="60419"/>
    <lineage>
        <taxon>Eukaryota</taxon>
        <taxon>Viridiplantae</taxon>
        <taxon>Streptophyta</taxon>
        <taxon>Embryophyta</taxon>
        <taxon>Tracheophyta</taxon>
        <taxon>Spermatophyta</taxon>
        <taxon>Magnoliopsida</taxon>
        <taxon>eudicotyledons</taxon>
        <taxon>Gunneridae</taxon>
        <taxon>Pentapetalae</taxon>
        <taxon>rosids</taxon>
        <taxon>fabids</taxon>
        <taxon>Fagales</taxon>
        <taxon>Fagaceae</taxon>
        <taxon>Castanea</taxon>
    </lineage>
</organism>
<dbReference type="InterPro" id="IPR016073">
    <property type="entry name" value="Skp1_comp_POZ"/>
</dbReference>
<dbReference type="InterPro" id="IPR001232">
    <property type="entry name" value="SKP1-like"/>
</dbReference>
<dbReference type="PANTHER" id="PTHR11165">
    <property type="entry name" value="SKP1"/>
    <property type="match status" value="1"/>
</dbReference>
<evidence type="ECO:0000256" key="1">
    <source>
        <dbReference type="ARBA" id="ARBA00004906"/>
    </source>
</evidence>
<keyword evidence="3" id="KW-0833">Ubl conjugation pathway</keyword>
<dbReference type="SUPFAM" id="SSF54695">
    <property type="entry name" value="POZ domain"/>
    <property type="match status" value="1"/>
</dbReference>
<evidence type="ECO:0000313" key="6">
    <source>
        <dbReference type="Proteomes" id="UP000737018"/>
    </source>
</evidence>
<dbReference type="InterPro" id="IPR016897">
    <property type="entry name" value="SKP1"/>
</dbReference>
<proteinExistence type="inferred from homology"/>
<dbReference type="AlphaFoldDB" id="A0A8J4R8P6"/>
<dbReference type="Pfam" id="PF03931">
    <property type="entry name" value="Skp1_POZ"/>
    <property type="match status" value="1"/>
</dbReference>
<reference evidence="5" key="1">
    <citation type="submission" date="2020-03" db="EMBL/GenBank/DDBJ databases">
        <title>Castanea mollissima Vanexum genome sequencing.</title>
        <authorList>
            <person name="Staton M."/>
        </authorList>
    </citation>
    <scope>NUCLEOTIDE SEQUENCE</scope>
    <source>
        <tissue evidence="5">Leaf</tissue>
    </source>
</reference>
<accession>A0A8J4R8P6</accession>
<comment type="similarity">
    <text evidence="2">Belongs to the SKP1 family.</text>
</comment>
<feature type="domain" description="SKP1 component POZ" evidence="4">
    <location>
        <begin position="48"/>
        <end position="107"/>
    </location>
</feature>
<dbReference type="GO" id="GO:0009867">
    <property type="term" value="P:jasmonic acid mediated signaling pathway"/>
    <property type="evidence" value="ECO:0007669"/>
    <property type="project" value="UniProtKB-ARBA"/>
</dbReference>
<comment type="pathway">
    <text evidence="1">Protein modification; protein ubiquitination.</text>
</comment>
<evidence type="ECO:0000256" key="3">
    <source>
        <dbReference type="ARBA" id="ARBA00022786"/>
    </source>
</evidence>
<evidence type="ECO:0000313" key="5">
    <source>
        <dbReference type="EMBL" id="KAF3959149.1"/>
    </source>
</evidence>
<protein>
    <recommendedName>
        <fullName evidence="4">SKP1 component POZ domain-containing protein</fullName>
    </recommendedName>
</protein>
<evidence type="ECO:0000259" key="4">
    <source>
        <dbReference type="Pfam" id="PF03931"/>
    </source>
</evidence>
<dbReference type="GO" id="GO:0006511">
    <property type="term" value="P:ubiquitin-dependent protein catabolic process"/>
    <property type="evidence" value="ECO:0007669"/>
    <property type="project" value="InterPro"/>
</dbReference>
<comment type="caution">
    <text evidence="5">The sequence shown here is derived from an EMBL/GenBank/DDBJ whole genome shotgun (WGS) entry which is preliminary data.</text>
</comment>
<gene>
    <name evidence="5" type="ORF">CMV_016012</name>
</gene>
<name>A0A8J4R8P6_9ROSI</name>
<sequence>MPSELWLLSSIFPMGPSSPRTIRTLDKLRKRITMATYGGSSSSNPTRMVTFITSDGEEVKVPVAIAMEFKTMIEFLEGDLDRPEVENAPFPLSNVDSQTLRRIVDFTRDSLLWRSRYEALEKERLVELPSKYLALDIAREFELPSKYQALEKERQKFETEFFGRQSDEAIVKLVKAADFLEIKELLDSVMPSFRKRFGLGDDKGVDFVYSAEAEEIFRRRAAPASVGAGT</sequence>
<keyword evidence="6" id="KW-1185">Reference proteome</keyword>
<evidence type="ECO:0000256" key="2">
    <source>
        <dbReference type="ARBA" id="ARBA00009993"/>
    </source>
</evidence>